<gene>
    <name evidence="1" type="ORF">K1T71_001639</name>
</gene>
<evidence type="ECO:0000313" key="2">
    <source>
        <dbReference type="Proteomes" id="UP000824533"/>
    </source>
</evidence>
<accession>A0ACC1DEM5</accession>
<protein>
    <submittedName>
        <fullName evidence="1">Uncharacterized protein</fullName>
    </submittedName>
</protein>
<comment type="caution">
    <text evidence="1">The sequence shown here is derived from an EMBL/GenBank/DDBJ whole genome shotgun (WGS) entry which is preliminary data.</text>
</comment>
<organism evidence="1 2">
    <name type="scientific">Dendrolimus kikuchii</name>
    <dbReference type="NCBI Taxonomy" id="765133"/>
    <lineage>
        <taxon>Eukaryota</taxon>
        <taxon>Metazoa</taxon>
        <taxon>Ecdysozoa</taxon>
        <taxon>Arthropoda</taxon>
        <taxon>Hexapoda</taxon>
        <taxon>Insecta</taxon>
        <taxon>Pterygota</taxon>
        <taxon>Neoptera</taxon>
        <taxon>Endopterygota</taxon>
        <taxon>Lepidoptera</taxon>
        <taxon>Glossata</taxon>
        <taxon>Ditrysia</taxon>
        <taxon>Bombycoidea</taxon>
        <taxon>Lasiocampidae</taxon>
        <taxon>Dendrolimus</taxon>
    </lineage>
</organism>
<proteinExistence type="predicted"/>
<reference evidence="1 2" key="1">
    <citation type="journal article" date="2021" name="Front. Genet.">
        <title>Chromosome-Level Genome Assembly Reveals Significant Gene Expansion in the Toll and IMD Signaling Pathways of Dendrolimus kikuchii.</title>
        <authorList>
            <person name="Zhou J."/>
            <person name="Wu P."/>
            <person name="Xiong Z."/>
            <person name="Liu N."/>
            <person name="Zhao N."/>
            <person name="Ji M."/>
            <person name="Qiu Y."/>
            <person name="Yang B."/>
        </authorList>
    </citation>
    <scope>NUCLEOTIDE SEQUENCE [LARGE SCALE GENOMIC DNA]</scope>
    <source>
        <strain evidence="1">Ann1</strain>
    </source>
</reference>
<dbReference type="Proteomes" id="UP000824533">
    <property type="component" value="Linkage Group LG03"/>
</dbReference>
<dbReference type="EMBL" id="CM034389">
    <property type="protein sequence ID" value="KAJ0182270.1"/>
    <property type="molecule type" value="Genomic_DNA"/>
</dbReference>
<name>A0ACC1DEM5_9NEOP</name>
<evidence type="ECO:0000313" key="1">
    <source>
        <dbReference type="EMBL" id="KAJ0182270.1"/>
    </source>
</evidence>
<keyword evidence="2" id="KW-1185">Reference proteome</keyword>
<sequence>MCDTIQNCCRICLDVNSDHVLVLGDPNISLQMKSCLSITVSANDYLPKSICVSCASQLHQFYSFQLNARISQDWLESCLNEKSKKGNETKMVIHPLPDSEYNSDSLLEFLNNTENIEEYLNNLGKEDIPSIVNMLDKNEHVTEFGRITAKLIKTSPKKKEKLKSNKIKMDIDVFESDIKVVKGIILKETDQRDKVNNVKVEKNFSTCFGCNIKFDCIQTLSRHISTCDNALRTCIQCGMMFDSKQKLQQHTISHNNLLPMLCNCGEKFFSKELWIQHVRTCQNNFTSAAGFAHRCTKCGEIFKHRFELYKHAREHVMKAEERFCDICGHIFIGDEALANHRKSEHEKFENNVYSLPTLAWPRQHGHHYSMRGPLHTSHVQKHMKTPTVSHLCETCGQSFVSKTSLLRHSLQHCTKNVCKICNIVFDSRKSLEEHIKVHDEMVMCERCGQTVTNLKLDEHVCV</sequence>